<evidence type="ECO:0000313" key="3">
    <source>
        <dbReference type="Proteomes" id="UP000694560"/>
    </source>
</evidence>
<name>A0A8C5TUB8_9PASS</name>
<organism evidence="2 3">
    <name type="scientific">Malurus cyaneus samueli</name>
    <dbReference type="NCBI Taxonomy" id="2593467"/>
    <lineage>
        <taxon>Eukaryota</taxon>
        <taxon>Metazoa</taxon>
        <taxon>Chordata</taxon>
        <taxon>Craniata</taxon>
        <taxon>Vertebrata</taxon>
        <taxon>Euteleostomi</taxon>
        <taxon>Archelosauria</taxon>
        <taxon>Archosauria</taxon>
        <taxon>Dinosauria</taxon>
        <taxon>Saurischia</taxon>
        <taxon>Theropoda</taxon>
        <taxon>Coelurosauria</taxon>
        <taxon>Aves</taxon>
        <taxon>Neognathae</taxon>
        <taxon>Neoaves</taxon>
        <taxon>Telluraves</taxon>
        <taxon>Australaves</taxon>
        <taxon>Passeriformes</taxon>
        <taxon>Meliphagoidea</taxon>
        <taxon>Maluridae</taxon>
        <taxon>Malurus</taxon>
    </lineage>
</organism>
<keyword evidence="3" id="KW-1185">Reference proteome</keyword>
<dbReference type="Ensembl" id="ENSMCST00000013526.1">
    <property type="protein sequence ID" value="ENSMCSP00000013179.1"/>
    <property type="gene ID" value="ENSMCSG00000009329.1"/>
</dbReference>
<dbReference type="AlphaFoldDB" id="A0A8C5TUB8"/>
<reference evidence="2" key="2">
    <citation type="submission" date="2025-09" db="UniProtKB">
        <authorList>
            <consortium name="Ensembl"/>
        </authorList>
    </citation>
    <scope>IDENTIFICATION</scope>
</reference>
<proteinExistence type="predicted"/>
<reference evidence="2" key="1">
    <citation type="submission" date="2025-08" db="UniProtKB">
        <authorList>
            <consortium name="Ensembl"/>
        </authorList>
    </citation>
    <scope>IDENTIFICATION</scope>
</reference>
<evidence type="ECO:0000313" key="2">
    <source>
        <dbReference type="Ensembl" id="ENSMCSP00000013179.1"/>
    </source>
</evidence>
<evidence type="ECO:0000256" key="1">
    <source>
        <dbReference type="SAM" id="MobiDB-lite"/>
    </source>
</evidence>
<protein>
    <submittedName>
        <fullName evidence="2">Uncharacterized protein</fullName>
    </submittedName>
</protein>
<dbReference type="Proteomes" id="UP000694560">
    <property type="component" value="Unplaced"/>
</dbReference>
<accession>A0A8C5TUB8</accession>
<feature type="region of interest" description="Disordered" evidence="1">
    <location>
        <begin position="16"/>
        <end position="35"/>
    </location>
</feature>
<feature type="compositionally biased region" description="Low complexity" evidence="1">
    <location>
        <begin position="16"/>
        <end position="25"/>
    </location>
</feature>
<sequence>MERALRTALLAKALFPEGSSSSNEQGSGGCTPQDEELGQGLKRCSMGCKHRGLSFLSGSASRILPFWHL</sequence>